<protein>
    <submittedName>
        <fullName evidence="1">Uncharacterized protein</fullName>
    </submittedName>
</protein>
<gene>
    <name evidence="1" type="ORF">CGOC_LOCUS5634</name>
</gene>
<proteinExistence type="predicted"/>
<sequence length="118" mass="13064">MPNLQILAVTEAFEIKILIGAHSNGCILEGTALAIGRPVIPSYIPASLDVTDDSSYLLTRATNVIFACLSWYQQKVLSKAAERVMREKLGPKITPVWVGCARWIEFMTITFIFMGEVC</sequence>
<reference evidence="1 2" key="1">
    <citation type="submission" date="2018-11" db="EMBL/GenBank/DDBJ databases">
        <authorList>
            <consortium name="Pathogen Informatics"/>
        </authorList>
    </citation>
    <scope>NUCLEOTIDE SEQUENCE [LARGE SCALE GENOMIC DNA]</scope>
</reference>
<evidence type="ECO:0000313" key="1">
    <source>
        <dbReference type="EMBL" id="VDK63122.1"/>
    </source>
</evidence>
<dbReference type="Proteomes" id="UP000271889">
    <property type="component" value="Unassembled WGS sequence"/>
</dbReference>
<keyword evidence="2" id="KW-1185">Reference proteome</keyword>
<dbReference type="AlphaFoldDB" id="A0A3P6RIJ6"/>
<name>A0A3P6RIJ6_CYLGO</name>
<evidence type="ECO:0000313" key="2">
    <source>
        <dbReference type="Proteomes" id="UP000271889"/>
    </source>
</evidence>
<organism evidence="1 2">
    <name type="scientific">Cylicostephanus goldi</name>
    <name type="common">Nematode worm</name>
    <dbReference type="NCBI Taxonomy" id="71465"/>
    <lineage>
        <taxon>Eukaryota</taxon>
        <taxon>Metazoa</taxon>
        <taxon>Ecdysozoa</taxon>
        <taxon>Nematoda</taxon>
        <taxon>Chromadorea</taxon>
        <taxon>Rhabditida</taxon>
        <taxon>Rhabditina</taxon>
        <taxon>Rhabditomorpha</taxon>
        <taxon>Strongyloidea</taxon>
        <taxon>Strongylidae</taxon>
        <taxon>Cylicostephanus</taxon>
    </lineage>
</organism>
<accession>A0A3P6RIJ6</accession>
<dbReference type="EMBL" id="UYRV01017375">
    <property type="protein sequence ID" value="VDK63122.1"/>
    <property type="molecule type" value="Genomic_DNA"/>
</dbReference>